<evidence type="ECO:0000313" key="2">
    <source>
        <dbReference type="EMBL" id="CAF2062089.1"/>
    </source>
</evidence>
<dbReference type="AlphaFoldDB" id="A0A816QMT4"/>
<reference evidence="2" key="1">
    <citation type="submission" date="2021-01" db="EMBL/GenBank/DDBJ databases">
        <authorList>
            <consortium name="Genoscope - CEA"/>
            <person name="William W."/>
        </authorList>
    </citation>
    <scope>NUCLEOTIDE SEQUENCE</scope>
</reference>
<protein>
    <submittedName>
        <fullName evidence="2">(rape) hypothetical protein</fullName>
    </submittedName>
</protein>
<proteinExistence type="predicted"/>
<accession>A0A816QMT4</accession>
<evidence type="ECO:0000256" key="1">
    <source>
        <dbReference type="SAM" id="MobiDB-lite"/>
    </source>
</evidence>
<organism evidence="2">
    <name type="scientific">Brassica napus</name>
    <name type="common">Rape</name>
    <dbReference type="NCBI Taxonomy" id="3708"/>
    <lineage>
        <taxon>Eukaryota</taxon>
        <taxon>Viridiplantae</taxon>
        <taxon>Streptophyta</taxon>
        <taxon>Embryophyta</taxon>
        <taxon>Tracheophyta</taxon>
        <taxon>Spermatophyta</taxon>
        <taxon>Magnoliopsida</taxon>
        <taxon>eudicotyledons</taxon>
        <taxon>Gunneridae</taxon>
        <taxon>Pentapetalae</taxon>
        <taxon>rosids</taxon>
        <taxon>malvids</taxon>
        <taxon>Brassicales</taxon>
        <taxon>Brassicaceae</taxon>
        <taxon>Brassiceae</taxon>
        <taxon>Brassica</taxon>
    </lineage>
</organism>
<sequence length="50" mass="5084">MATSSFSASGPRPPDLSSAVRDLTHSSDLCDDLSSSPSPFAYSGSVGHKA</sequence>
<dbReference type="Proteomes" id="UP001295469">
    <property type="component" value="Chromosome C06"/>
</dbReference>
<dbReference type="EMBL" id="HG994370">
    <property type="protein sequence ID" value="CAF2062089.1"/>
    <property type="molecule type" value="Genomic_DNA"/>
</dbReference>
<gene>
    <name evidence="2" type="ORF">DARMORV10_C06P37400.1</name>
</gene>
<name>A0A816QMT4_BRANA</name>
<feature type="region of interest" description="Disordered" evidence="1">
    <location>
        <begin position="1"/>
        <end position="50"/>
    </location>
</feature>